<dbReference type="HOGENOM" id="CLU_1899572_0_0_1"/>
<dbReference type="GO" id="GO:0035485">
    <property type="term" value="F:adenine/guanine mispair binding"/>
    <property type="evidence" value="ECO:0007669"/>
    <property type="project" value="TreeGrafter"/>
</dbReference>
<evidence type="ECO:0000256" key="8">
    <source>
        <dbReference type="ARBA" id="ARBA00023295"/>
    </source>
</evidence>
<feature type="compositionally biased region" description="Basic residues" evidence="9">
    <location>
        <begin position="1"/>
        <end position="19"/>
    </location>
</feature>
<comment type="cofactor">
    <cofactor evidence="1">
        <name>[4Fe-4S] cluster</name>
        <dbReference type="ChEBI" id="CHEBI:49883"/>
    </cofactor>
</comment>
<dbReference type="InterPro" id="IPR044298">
    <property type="entry name" value="MIG/MutY"/>
</dbReference>
<evidence type="ECO:0000256" key="7">
    <source>
        <dbReference type="ARBA" id="ARBA00023204"/>
    </source>
</evidence>
<keyword evidence="8" id="KW-0326">Glycosidase</keyword>
<dbReference type="GO" id="GO:0051536">
    <property type="term" value="F:iron-sulfur cluster binding"/>
    <property type="evidence" value="ECO:0007669"/>
    <property type="project" value="UniProtKB-KW"/>
</dbReference>
<organism evidence="10">
    <name type="scientific">Oryza nivara</name>
    <name type="common">Indian wild rice</name>
    <name type="synonym">Oryza sativa f. spontanea</name>
    <dbReference type="NCBI Taxonomy" id="4536"/>
    <lineage>
        <taxon>Eukaryota</taxon>
        <taxon>Viridiplantae</taxon>
        <taxon>Streptophyta</taxon>
        <taxon>Embryophyta</taxon>
        <taxon>Tracheophyta</taxon>
        <taxon>Spermatophyta</taxon>
        <taxon>Magnoliopsida</taxon>
        <taxon>Liliopsida</taxon>
        <taxon>Poales</taxon>
        <taxon>Poaceae</taxon>
        <taxon>BOP clade</taxon>
        <taxon>Oryzoideae</taxon>
        <taxon>Oryzeae</taxon>
        <taxon>Oryzinae</taxon>
        <taxon>Oryza</taxon>
    </lineage>
</organism>
<dbReference type="Gene3D" id="1.10.340.30">
    <property type="entry name" value="Hypothetical protein, domain 2"/>
    <property type="match status" value="1"/>
</dbReference>
<accession>A0A0E0HXZ4</accession>
<keyword evidence="6" id="KW-0411">Iron-sulfur</keyword>
<dbReference type="AlphaFoldDB" id="A0A0E0HXZ4"/>
<dbReference type="GO" id="GO:0032357">
    <property type="term" value="F:oxidized purine DNA binding"/>
    <property type="evidence" value="ECO:0007669"/>
    <property type="project" value="TreeGrafter"/>
</dbReference>
<keyword evidence="5" id="KW-0408">Iron</keyword>
<dbReference type="GO" id="GO:0005634">
    <property type="term" value="C:nucleus"/>
    <property type="evidence" value="ECO:0007669"/>
    <property type="project" value="TreeGrafter"/>
</dbReference>
<dbReference type="GO" id="GO:0034039">
    <property type="term" value="F:8-oxo-7,8-dihydroguanine DNA N-glycosylase activity"/>
    <property type="evidence" value="ECO:0007669"/>
    <property type="project" value="TreeGrafter"/>
</dbReference>
<keyword evidence="11" id="KW-1185">Reference proteome</keyword>
<dbReference type="PANTHER" id="PTHR42944:SF1">
    <property type="entry name" value="ADENINE DNA GLYCOSYLASE"/>
    <property type="match status" value="1"/>
</dbReference>
<protein>
    <recommendedName>
        <fullName evidence="12">HhH-GPD domain-containing protein</fullName>
    </recommendedName>
</protein>
<dbReference type="GO" id="GO:0046872">
    <property type="term" value="F:metal ion binding"/>
    <property type="evidence" value="ECO:0007669"/>
    <property type="project" value="UniProtKB-KW"/>
</dbReference>
<evidence type="ECO:0000256" key="9">
    <source>
        <dbReference type="SAM" id="MobiDB-lite"/>
    </source>
</evidence>
<keyword evidence="7" id="KW-0234">DNA repair</keyword>
<evidence type="ECO:0000256" key="3">
    <source>
        <dbReference type="ARBA" id="ARBA00022763"/>
    </source>
</evidence>
<keyword evidence="3" id="KW-0227">DNA damage</keyword>
<dbReference type="Gramene" id="ONIVA07G05470.3">
    <property type="protein sequence ID" value="ONIVA07G05470.3"/>
    <property type="gene ID" value="ONIVA07G05470"/>
</dbReference>
<evidence type="ECO:0000256" key="2">
    <source>
        <dbReference type="ARBA" id="ARBA00022723"/>
    </source>
</evidence>
<evidence type="ECO:0000256" key="5">
    <source>
        <dbReference type="ARBA" id="ARBA00023004"/>
    </source>
</evidence>
<dbReference type="Proteomes" id="UP000006591">
    <property type="component" value="Chromosome 7"/>
</dbReference>
<dbReference type="GO" id="GO:0006298">
    <property type="term" value="P:mismatch repair"/>
    <property type="evidence" value="ECO:0007669"/>
    <property type="project" value="TreeGrafter"/>
</dbReference>
<dbReference type="InterPro" id="IPR011257">
    <property type="entry name" value="DNA_glycosylase"/>
</dbReference>
<reference evidence="10" key="2">
    <citation type="submission" date="2018-04" db="EMBL/GenBank/DDBJ databases">
        <title>OnivRS2 (Oryza nivara Reference Sequence Version 2).</title>
        <authorList>
            <person name="Zhang J."/>
            <person name="Kudrna D."/>
            <person name="Lee S."/>
            <person name="Talag J."/>
            <person name="Rajasekar S."/>
            <person name="Welchert J."/>
            <person name="Hsing Y.-I."/>
            <person name="Wing R.A."/>
        </authorList>
    </citation>
    <scope>NUCLEOTIDE SEQUENCE [LARGE SCALE GENOMIC DNA]</scope>
    <source>
        <strain evidence="10">SL10</strain>
    </source>
</reference>
<dbReference type="GO" id="GO:0000701">
    <property type="term" value="F:purine-specific mismatch base pair DNA N-glycosylase activity"/>
    <property type="evidence" value="ECO:0007669"/>
    <property type="project" value="TreeGrafter"/>
</dbReference>
<dbReference type="GO" id="GO:0006284">
    <property type="term" value="P:base-excision repair"/>
    <property type="evidence" value="ECO:0007669"/>
    <property type="project" value="InterPro"/>
</dbReference>
<keyword evidence="2" id="KW-0479">Metal-binding</keyword>
<evidence type="ECO:0000256" key="4">
    <source>
        <dbReference type="ARBA" id="ARBA00022801"/>
    </source>
</evidence>
<reference evidence="10" key="1">
    <citation type="submission" date="2015-04" db="UniProtKB">
        <authorList>
            <consortium name="EnsemblPlants"/>
        </authorList>
    </citation>
    <scope>IDENTIFICATION</scope>
    <source>
        <strain evidence="10">SL10</strain>
    </source>
</reference>
<evidence type="ECO:0000256" key="1">
    <source>
        <dbReference type="ARBA" id="ARBA00001966"/>
    </source>
</evidence>
<evidence type="ECO:0008006" key="12">
    <source>
        <dbReference type="Google" id="ProtNLM"/>
    </source>
</evidence>
<name>A0A0E0HXZ4_ORYNI</name>
<dbReference type="EnsemblPlants" id="ONIVA07G05470.3">
    <property type="protein sequence ID" value="ONIVA07G05470.3"/>
    <property type="gene ID" value="ONIVA07G05470"/>
</dbReference>
<feature type="region of interest" description="Disordered" evidence="9">
    <location>
        <begin position="1"/>
        <end position="25"/>
    </location>
</feature>
<evidence type="ECO:0000313" key="11">
    <source>
        <dbReference type="Proteomes" id="UP000006591"/>
    </source>
</evidence>
<evidence type="ECO:0000313" key="10">
    <source>
        <dbReference type="EnsemblPlants" id="ONIVA07G05470.3"/>
    </source>
</evidence>
<sequence>MAKNPKAAKNRRPTTRRPRAAAATVTATAAADIEDLASPSGCRAAVGPTTAAAAVRAELLRWYDANRRDLPWRRAADPAAGSGSGRGEEQRAYAVWVSEVMLQQTRVPVVVDYYSRWMARCPPWTASPPPRRRR</sequence>
<dbReference type="PANTHER" id="PTHR42944">
    <property type="entry name" value="ADENINE DNA GLYCOSYLASE"/>
    <property type="match status" value="1"/>
</dbReference>
<keyword evidence="4" id="KW-0378">Hydrolase</keyword>
<proteinExistence type="predicted"/>
<evidence type="ECO:0000256" key="6">
    <source>
        <dbReference type="ARBA" id="ARBA00023014"/>
    </source>
</evidence>
<dbReference type="SUPFAM" id="SSF48150">
    <property type="entry name" value="DNA-glycosylase"/>
    <property type="match status" value="1"/>
</dbReference>